<evidence type="ECO:0000313" key="3">
    <source>
        <dbReference type="Proteomes" id="UP000214588"/>
    </source>
</evidence>
<dbReference type="Proteomes" id="UP000214588">
    <property type="component" value="Unassembled WGS sequence"/>
</dbReference>
<feature type="signal peptide" evidence="1">
    <location>
        <begin position="1"/>
        <end position="23"/>
    </location>
</feature>
<name>A0A226BYZ0_9FIRM</name>
<evidence type="ECO:0000256" key="1">
    <source>
        <dbReference type="SAM" id="SignalP"/>
    </source>
</evidence>
<accession>A0A226BYZ0</accession>
<dbReference type="OrthoDB" id="9838213at2"/>
<keyword evidence="3" id="KW-1185">Reference proteome</keyword>
<gene>
    <name evidence="2" type="ORF">CDO51_09020</name>
</gene>
<protein>
    <submittedName>
        <fullName evidence="2">Uncharacterized protein</fullName>
    </submittedName>
</protein>
<feature type="chain" id="PRO_5013030913" evidence="1">
    <location>
        <begin position="24"/>
        <end position="222"/>
    </location>
</feature>
<proteinExistence type="predicted"/>
<organism evidence="2 3">
    <name type="scientific">Natranaerobius trueperi</name>
    <dbReference type="NCBI Taxonomy" id="759412"/>
    <lineage>
        <taxon>Bacteria</taxon>
        <taxon>Bacillati</taxon>
        <taxon>Bacillota</taxon>
        <taxon>Clostridia</taxon>
        <taxon>Natranaerobiales</taxon>
        <taxon>Natranaerobiaceae</taxon>
        <taxon>Natranaerobius</taxon>
    </lineage>
</organism>
<dbReference type="EMBL" id="NIQC01000020">
    <property type="protein sequence ID" value="OWZ83350.1"/>
    <property type="molecule type" value="Genomic_DNA"/>
</dbReference>
<dbReference type="RefSeq" id="WP_089023948.1">
    <property type="nucleotide sequence ID" value="NZ_NIQC01000020.1"/>
</dbReference>
<evidence type="ECO:0000313" key="2">
    <source>
        <dbReference type="EMBL" id="OWZ83350.1"/>
    </source>
</evidence>
<keyword evidence="1" id="KW-0732">Signal</keyword>
<sequence>MRKFVLLFVVMLVLALGTSNVLAESVTDEKKAVLVEDGSTRVVTHEELDELYPKEVELDENSVTKVDKKDSISPKSITFYEYVEESATEDIDYSKSEHVTPWIDGSKDGATVSYGQSKTFSSSFDIGLSSSQINVILGELGVSYKETTSNDESFGTTFNISSGDVARVRFAPMVRESEGKIQTWRQLEGQANPRLRSEEAASASVLKEVGNFADGIYYLEYK</sequence>
<reference evidence="2 3" key="1">
    <citation type="submission" date="2017-06" db="EMBL/GenBank/DDBJ databases">
        <title>Draft Genome Sequence of Natranaerobius trueperi halophilic, alkalithermophilic bacteria from soda lakes.</title>
        <authorList>
            <person name="Zhao B."/>
        </authorList>
    </citation>
    <scope>NUCLEOTIDE SEQUENCE [LARGE SCALE GENOMIC DNA]</scope>
    <source>
        <strain evidence="2 3">DSM 18760</strain>
    </source>
</reference>
<comment type="caution">
    <text evidence="2">The sequence shown here is derived from an EMBL/GenBank/DDBJ whole genome shotgun (WGS) entry which is preliminary data.</text>
</comment>
<dbReference type="AlphaFoldDB" id="A0A226BYZ0"/>